<protein>
    <submittedName>
        <fullName evidence="11">SR-related CTD associated factor 4</fullName>
    </submittedName>
</protein>
<feature type="compositionally biased region" description="Gly residues" evidence="8">
    <location>
        <begin position="771"/>
        <end position="780"/>
    </location>
</feature>
<feature type="compositionally biased region" description="Basic residues" evidence="8">
    <location>
        <begin position="401"/>
        <end position="445"/>
    </location>
</feature>
<dbReference type="SUPFAM" id="SSF54928">
    <property type="entry name" value="RNA-binding domain, RBD"/>
    <property type="match status" value="1"/>
</dbReference>
<dbReference type="Ensembl" id="ENSFHET00000033510.1">
    <property type="protein sequence ID" value="ENSFHEP00000016213.1"/>
    <property type="gene ID" value="ENSFHEG00000017866.1"/>
</dbReference>
<dbReference type="AlphaFoldDB" id="A0A3Q2PRA3"/>
<evidence type="ECO:0000313" key="11">
    <source>
        <dbReference type="Ensembl" id="ENSFHEP00000016213.1"/>
    </source>
</evidence>
<evidence type="ECO:0000256" key="8">
    <source>
        <dbReference type="SAM" id="MobiDB-lite"/>
    </source>
</evidence>
<dbReference type="SMART" id="SM00582">
    <property type="entry name" value="RPR"/>
    <property type="match status" value="1"/>
</dbReference>
<dbReference type="OrthoDB" id="79367at2759"/>
<dbReference type="GeneTree" id="ENSGT00530000063946"/>
<dbReference type="GO" id="GO:0003723">
    <property type="term" value="F:RNA binding"/>
    <property type="evidence" value="ECO:0007669"/>
    <property type="project" value="UniProtKB-UniRule"/>
</dbReference>
<keyword evidence="6" id="KW-0539">Nucleus</keyword>
<dbReference type="InterPro" id="IPR008942">
    <property type="entry name" value="ENTH_VHS"/>
</dbReference>
<feature type="region of interest" description="Disordered" evidence="8">
    <location>
        <begin position="352"/>
        <end position="471"/>
    </location>
</feature>
<name>A0A3Q2PRA3_FUNHE</name>
<dbReference type="Gene3D" id="1.25.40.90">
    <property type="match status" value="1"/>
</dbReference>
<keyword evidence="2" id="KW-0597">Phosphoprotein</keyword>
<feature type="compositionally biased region" description="Pro residues" evidence="8">
    <location>
        <begin position="690"/>
        <end position="709"/>
    </location>
</feature>
<dbReference type="SUPFAM" id="SSF48464">
    <property type="entry name" value="ENTH/VHS domain"/>
    <property type="match status" value="1"/>
</dbReference>
<evidence type="ECO:0000259" key="10">
    <source>
        <dbReference type="PROSITE" id="PS51391"/>
    </source>
</evidence>
<dbReference type="InterPro" id="IPR035979">
    <property type="entry name" value="RBD_domain_sf"/>
</dbReference>
<feature type="compositionally biased region" description="Gly residues" evidence="8">
    <location>
        <begin position="1024"/>
        <end position="1037"/>
    </location>
</feature>
<feature type="compositionally biased region" description="Pro residues" evidence="8">
    <location>
        <begin position="897"/>
        <end position="927"/>
    </location>
</feature>
<feature type="compositionally biased region" description="Pro residues" evidence="8">
    <location>
        <begin position="781"/>
        <end position="802"/>
    </location>
</feature>
<evidence type="ECO:0000256" key="5">
    <source>
        <dbReference type="ARBA" id="ARBA00023163"/>
    </source>
</evidence>
<feature type="compositionally biased region" description="Basic and acidic residues" evidence="8">
    <location>
        <begin position="605"/>
        <end position="618"/>
    </location>
</feature>
<dbReference type="SMART" id="SM00360">
    <property type="entry name" value="RRM"/>
    <property type="match status" value="1"/>
</dbReference>
<dbReference type="PROSITE" id="PS50102">
    <property type="entry name" value="RRM"/>
    <property type="match status" value="1"/>
</dbReference>
<feature type="region of interest" description="Disordered" evidence="8">
    <location>
        <begin position="687"/>
        <end position="1230"/>
    </location>
</feature>
<reference evidence="11" key="1">
    <citation type="submission" date="2025-08" db="UniProtKB">
        <authorList>
            <consortium name="Ensembl"/>
        </authorList>
    </citation>
    <scope>IDENTIFICATION</scope>
</reference>
<feature type="compositionally biased region" description="Basic and acidic residues" evidence="8">
    <location>
        <begin position="991"/>
        <end position="1023"/>
    </location>
</feature>
<reference evidence="11" key="2">
    <citation type="submission" date="2025-09" db="UniProtKB">
        <authorList>
            <consortium name="Ensembl"/>
        </authorList>
    </citation>
    <scope>IDENTIFICATION</scope>
</reference>
<proteinExistence type="predicted"/>
<dbReference type="InterPro" id="IPR006569">
    <property type="entry name" value="CID_dom"/>
</dbReference>
<evidence type="ECO:0000256" key="7">
    <source>
        <dbReference type="PROSITE-ProRule" id="PRU00176"/>
    </source>
</evidence>
<dbReference type="GO" id="GO:1990269">
    <property type="term" value="F:RNA polymerase II C-terminal domain phosphoserine binding"/>
    <property type="evidence" value="ECO:0007669"/>
    <property type="project" value="TreeGrafter"/>
</dbReference>
<feature type="compositionally biased region" description="Basic and acidic residues" evidence="8">
    <location>
        <begin position="1038"/>
        <end position="1048"/>
    </location>
</feature>
<evidence type="ECO:0000313" key="12">
    <source>
        <dbReference type="Proteomes" id="UP000265000"/>
    </source>
</evidence>
<feature type="compositionally biased region" description="Gly residues" evidence="8">
    <location>
        <begin position="827"/>
        <end position="852"/>
    </location>
</feature>
<dbReference type="Proteomes" id="UP000265000">
    <property type="component" value="Unplaced"/>
</dbReference>
<feature type="compositionally biased region" description="Basic and acidic residues" evidence="8">
    <location>
        <begin position="267"/>
        <end position="276"/>
    </location>
</feature>
<dbReference type="CTD" id="567501"/>
<feature type="region of interest" description="Disordered" evidence="8">
    <location>
        <begin position="594"/>
        <end position="628"/>
    </location>
</feature>
<evidence type="ECO:0000256" key="1">
    <source>
        <dbReference type="ARBA" id="ARBA00004123"/>
    </source>
</evidence>
<keyword evidence="12" id="KW-1185">Reference proteome</keyword>
<dbReference type="Pfam" id="PF00076">
    <property type="entry name" value="RRM_1"/>
    <property type="match status" value="1"/>
</dbReference>
<feature type="compositionally biased region" description="Basic and acidic residues" evidence="8">
    <location>
        <begin position="391"/>
        <end position="400"/>
    </location>
</feature>
<dbReference type="Gene3D" id="3.30.70.330">
    <property type="match status" value="1"/>
</dbReference>
<feature type="compositionally biased region" description="Basic and acidic residues" evidence="8">
    <location>
        <begin position="1175"/>
        <end position="1195"/>
    </location>
</feature>
<organism evidence="11 12">
    <name type="scientific">Fundulus heteroclitus</name>
    <name type="common">Killifish</name>
    <name type="synonym">Mummichog</name>
    <dbReference type="NCBI Taxonomy" id="8078"/>
    <lineage>
        <taxon>Eukaryota</taxon>
        <taxon>Metazoa</taxon>
        <taxon>Chordata</taxon>
        <taxon>Craniata</taxon>
        <taxon>Vertebrata</taxon>
        <taxon>Euteleostomi</taxon>
        <taxon>Actinopterygii</taxon>
        <taxon>Neopterygii</taxon>
        <taxon>Teleostei</taxon>
        <taxon>Neoteleostei</taxon>
        <taxon>Acanthomorphata</taxon>
        <taxon>Ovalentaria</taxon>
        <taxon>Atherinomorphae</taxon>
        <taxon>Cyprinodontiformes</taxon>
        <taxon>Fundulidae</taxon>
        <taxon>Fundulus</taxon>
    </lineage>
</organism>
<dbReference type="Pfam" id="PF04818">
    <property type="entry name" value="CID"/>
    <property type="match status" value="1"/>
</dbReference>
<dbReference type="InterPro" id="IPR000504">
    <property type="entry name" value="RRM_dom"/>
</dbReference>
<keyword evidence="5" id="KW-0804">Transcription</keyword>
<feature type="compositionally biased region" description="Low complexity" evidence="8">
    <location>
        <begin position="879"/>
        <end position="893"/>
    </location>
</feature>
<feature type="region of interest" description="Disordered" evidence="8">
    <location>
        <begin position="211"/>
        <end position="230"/>
    </location>
</feature>
<feature type="compositionally biased region" description="Basic and acidic residues" evidence="8">
    <location>
        <begin position="1209"/>
        <end position="1230"/>
    </location>
</feature>
<evidence type="ECO:0000256" key="3">
    <source>
        <dbReference type="ARBA" id="ARBA00022884"/>
    </source>
</evidence>
<dbReference type="InterPro" id="IPR012677">
    <property type="entry name" value="Nucleotide-bd_a/b_plait_sf"/>
</dbReference>
<keyword evidence="4" id="KW-0805">Transcription regulation</keyword>
<feature type="domain" description="CID" evidence="10">
    <location>
        <begin position="1"/>
        <end position="139"/>
    </location>
</feature>
<dbReference type="STRING" id="8078.ENSFHEP00000016213"/>
<evidence type="ECO:0000256" key="4">
    <source>
        <dbReference type="ARBA" id="ARBA00023015"/>
    </source>
</evidence>
<evidence type="ECO:0000256" key="6">
    <source>
        <dbReference type="ARBA" id="ARBA00023242"/>
    </source>
</evidence>
<feature type="region of interest" description="Disordered" evidence="8">
    <location>
        <begin position="139"/>
        <end position="177"/>
    </location>
</feature>
<feature type="compositionally biased region" description="Pro residues" evidence="8">
    <location>
        <begin position="813"/>
        <end position="826"/>
    </location>
</feature>
<dbReference type="PANTHER" id="PTHR23140:SF3">
    <property type="entry name" value="SR-RELATED AND CTD-ASSOCIATED FACTOR 4"/>
    <property type="match status" value="1"/>
</dbReference>
<dbReference type="InterPro" id="IPR051485">
    <property type="entry name" value="SR-CTD_assoc_factor"/>
</dbReference>
<evidence type="ECO:0000259" key="9">
    <source>
        <dbReference type="PROSITE" id="PS50102"/>
    </source>
</evidence>
<feature type="compositionally biased region" description="Pro residues" evidence="8">
    <location>
        <begin position="853"/>
        <end position="871"/>
    </location>
</feature>
<feature type="compositionally biased region" description="Pro residues" evidence="8">
    <location>
        <begin position="242"/>
        <end position="254"/>
    </location>
</feature>
<feature type="compositionally biased region" description="Basic and acidic residues" evidence="8">
    <location>
        <begin position="1062"/>
        <end position="1158"/>
    </location>
</feature>
<feature type="compositionally biased region" description="Low complexity" evidence="8">
    <location>
        <begin position="761"/>
        <end position="770"/>
    </location>
</feature>
<keyword evidence="3 7" id="KW-0694">RNA-binding</keyword>
<dbReference type="GeneID" id="105922755"/>
<feature type="compositionally biased region" description="Basic and acidic residues" evidence="8">
    <location>
        <begin position="447"/>
        <end position="462"/>
    </location>
</feature>
<feature type="region of interest" description="Disordered" evidence="8">
    <location>
        <begin position="239"/>
        <end position="298"/>
    </location>
</feature>
<comment type="subcellular location">
    <subcellularLocation>
        <location evidence="1">Nucleus</location>
    </subcellularLocation>
</comment>
<dbReference type="FunFam" id="3.30.70.330:FF:000094">
    <property type="entry name" value="SR-related CTD associated factor 8"/>
    <property type="match status" value="1"/>
</dbReference>
<sequence length="1230" mass="133894">MEAVNAFNQELFSLMDSKPPISRAKMISITKSAIKAMKLYKHVVQIVEKFIKKCKPEYKVAGLYVVDSIVRQSRHQFGPDKDVFGPRFTKNIIGTFENLCLCPVEDRSKIVRVLNLWQKNGVFKIEVIQPLLDMAAGSGSGAASITHTEESGSSPSPTKEPVSAVTDNSAPTPAPPLQNADALAAVAQLFQSSQGQQLQQMLQNFQQQVAKPETNAAEPPPPTAHPPVQSVPSGLAAVALQPPLPSPQPPPPAHPGQQDQSAQQKAAFDRKLLDRFDYDDEPEVVEENKKDEATSQPPFMQQPPAFPQHMEHFNTQMMNISQDLTQQVPVPPNGQLHAALVLPGQSFPVAMPTMGHSLPGQPLPGPAGHPGFPGVYPPQNAAKPQQDSTVDMDHSSMRDGRHGRRSHSGSRSPKRRRSRSGSRSRRSRHRRSRSRSRDRRHRSPHSRSQERREREKERERRQKGLPPAKSETLSICSTTLWVGQLDKRTQQQDVASLLEEFGQIESINMIPPRGCAYIVMIHRQDAFRALQKLSRGPYKVNQKAIKIAWALNKGIKPDLKQYWDVELGVTYIPWSKVREDQLVELKEGGMLDMDTLSPDWSSLRKPVDQPEEPTHNGRSEQQQQPEETQVLPMAAAAAPPVQVPPLQQPMIGMGPLQPPIFPGHMGMPPPGFAPGMPPPPFIRPGFNPLQMPPGFPPSGPMPLGPPHPAPGGVDDPPQDPAGVGAKKNDEVLENPHLFNNQMGHMGPQGGFPGGPLTNSTGGPPVGLLVGHPGGPLVGHPGGPPVGHPGGPPVGHPGGPPVGHPGGPQVGHPGGPPVGHPGGPPVGHPGGPQVGHPGGPQVGHPGGPQVGHPGGPPVGPPRGPPSGPPGPGGHPGNIQPPSGGLLGSRPGMPLHRPQGPPPSQMQRFPPPHGPRPPHPNMPPGPPQMMPRGPHPQMMRHEQPQPKGGFGMAPPHNMRGPFPRAHGPPPQGPDSFVRSGGPRSFEGQEEMDDRPLRGDRPGFRDREQERDRDWDRDRERERERGFGGGRRFGDGGRGGGSEKMDGRDRLGGWQEDMGNPRGGGWERDRDRDRDRDRRDWRERRGSLDRDRERGRADDGERDRGRVEGGERSRGEGGSRDKARPAEVKVDKPRRTERRERTSRWDKDDRLAELENMDKFRSSNSTEPSGVTPPVTVETRKEQKEEPTKKKEESEHLPAETTPAAETPQPSKSKEPAQSEPTETKGEGEAAAS</sequence>
<feature type="compositionally biased region" description="Gly residues" evidence="8">
    <location>
        <begin position="803"/>
        <end position="812"/>
    </location>
</feature>
<dbReference type="PROSITE" id="PS51391">
    <property type="entry name" value="CID"/>
    <property type="match status" value="1"/>
</dbReference>
<dbReference type="FunFam" id="1.25.40.90:FF:000004">
    <property type="entry name" value="splicing factor, arginine/serine-rich 15"/>
    <property type="match status" value="1"/>
</dbReference>
<dbReference type="PANTHER" id="PTHR23140">
    <property type="entry name" value="RNA PROCESSING PROTEIN LD23810P"/>
    <property type="match status" value="1"/>
</dbReference>
<feature type="domain" description="RRM" evidence="9">
    <location>
        <begin position="478"/>
        <end position="552"/>
    </location>
</feature>
<evidence type="ECO:0000256" key="2">
    <source>
        <dbReference type="ARBA" id="ARBA00022553"/>
    </source>
</evidence>
<dbReference type="GO" id="GO:0005634">
    <property type="term" value="C:nucleus"/>
    <property type="evidence" value="ECO:0007669"/>
    <property type="project" value="UniProtKB-SubCell"/>
</dbReference>
<accession>A0A3Q2PRA3</accession>
<dbReference type="GO" id="GO:2000805">
    <property type="term" value="P:negative regulation of termination of RNA polymerase II transcription, poly(A)-coupled"/>
    <property type="evidence" value="ECO:0007669"/>
    <property type="project" value="TreeGrafter"/>
</dbReference>